<dbReference type="HAMAP" id="MF_00386">
    <property type="entry name" value="UPF0161_YidD"/>
    <property type="match status" value="1"/>
</dbReference>
<comment type="similarity">
    <text evidence="2">Belongs to the UPF0161 family.</text>
</comment>
<gene>
    <name evidence="3" type="primary">yidD</name>
    <name evidence="3" type="ORF">INF28_07000</name>
</gene>
<dbReference type="PANTHER" id="PTHR33383:SF1">
    <property type="entry name" value="MEMBRANE PROTEIN INSERTION EFFICIENCY FACTOR-RELATED"/>
    <property type="match status" value="1"/>
</dbReference>
<dbReference type="NCBIfam" id="TIGR00278">
    <property type="entry name" value="membrane protein insertion efficiency factor YidD"/>
    <property type="match status" value="1"/>
</dbReference>
<keyword evidence="4" id="KW-1185">Reference proteome</keyword>
<comment type="caution">
    <text evidence="3">The sequence shown here is derived from an EMBL/GenBank/DDBJ whole genome shotgun (WGS) entry which is preliminary data.</text>
</comment>
<dbReference type="GO" id="GO:0005886">
    <property type="term" value="C:plasma membrane"/>
    <property type="evidence" value="ECO:0007669"/>
    <property type="project" value="UniProtKB-SubCell"/>
</dbReference>
<organism evidence="3 4">
    <name type="scientific">Ructibacterium gallinarum</name>
    <dbReference type="NCBI Taxonomy" id="2779355"/>
    <lineage>
        <taxon>Bacteria</taxon>
        <taxon>Bacillati</taxon>
        <taxon>Bacillota</taxon>
        <taxon>Clostridia</taxon>
        <taxon>Eubacteriales</taxon>
        <taxon>Oscillospiraceae</taxon>
        <taxon>Ructibacterium</taxon>
    </lineage>
</organism>
<evidence type="ECO:0000313" key="4">
    <source>
        <dbReference type="Proteomes" id="UP000806542"/>
    </source>
</evidence>
<proteinExistence type="inferred from homology"/>
<comment type="subcellular location">
    <subcellularLocation>
        <location evidence="2">Cell membrane</location>
        <topology evidence="2">Peripheral membrane protein</topology>
        <orientation evidence="2">Cytoplasmic side</orientation>
    </subcellularLocation>
</comment>
<accession>A0A9D5M141</accession>
<keyword evidence="2" id="KW-1003">Cell membrane</keyword>
<reference evidence="3" key="1">
    <citation type="submission" date="2020-10" db="EMBL/GenBank/DDBJ databases">
        <title>ChiBAC.</title>
        <authorList>
            <person name="Zenner C."/>
            <person name="Hitch T.C.A."/>
            <person name="Clavel T."/>
        </authorList>
    </citation>
    <scope>NUCLEOTIDE SEQUENCE</scope>
    <source>
        <strain evidence="3">DSM 107454</strain>
    </source>
</reference>
<keyword evidence="1 2" id="KW-0472">Membrane</keyword>
<dbReference type="RefSeq" id="WP_226392755.1">
    <property type="nucleotide sequence ID" value="NZ_JADCKB010000012.1"/>
</dbReference>
<evidence type="ECO:0000313" key="3">
    <source>
        <dbReference type="EMBL" id="MBE5040206.1"/>
    </source>
</evidence>
<dbReference type="Proteomes" id="UP000806542">
    <property type="component" value="Unassembled WGS sequence"/>
</dbReference>
<evidence type="ECO:0000256" key="2">
    <source>
        <dbReference type="HAMAP-Rule" id="MF_00386"/>
    </source>
</evidence>
<dbReference type="AlphaFoldDB" id="A0A9D5M141"/>
<dbReference type="SMART" id="SM01234">
    <property type="entry name" value="Haemolytic"/>
    <property type="match status" value="1"/>
</dbReference>
<name>A0A9D5M141_9FIRM</name>
<evidence type="ECO:0000256" key="1">
    <source>
        <dbReference type="ARBA" id="ARBA00023136"/>
    </source>
</evidence>
<dbReference type="Pfam" id="PF01809">
    <property type="entry name" value="YidD"/>
    <property type="match status" value="1"/>
</dbReference>
<comment type="function">
    <text evidence="2">Could be involved in insertion of integral membrane proteins into the membrane.</text>
</comment>
<sequence>MKWLLIRGIRFYQRHISPLKKPCCRFYPSCSQYAVLAIEKYGVLRGSVKALWRILRCNPFGKGGIDFP</sequence>
<dbReference type="EMBL" id="JADCKB010000012">
    <property type="protein sequence ID" value="MBE5040206.1"/>
    <property type="molecule type" value="Genomic_DNA"/>
</dbReference>
<dbReference type="InterPro" id="IPR002696">
    <property type="entry name" value="Membr_insert_effic_factor_YidD"/>
</dbReference>
<protein>
    <recommendedName>
        <fullName evidence="2">Putative membrane protein insertion efficiency factor</fullName>
    </recommendedName>
</protein>
<dbReference type="PANTHER" id="PTHR33383">
    <property type="entry name" value="MEMBRANE PROTEIN INSERTION EFFICIENCY FACTOR-RELATED"/>
    <property type="match status" value="1"/>
</dbReference>